<dbReference type="Gene3D" id="1.10.8.60">
    <property type="match status" value="1"/>
</dbReference>
<dbReference type="SMART" id="SM00382">
    <property type="entry name" value="AAA"/>
    <property type="match status" value="1"/>
</dbReference>
<accession>A0A4R1FN65</accession>
<dbReference type="Pfam" id="PF18024">
    <property type="entry name" value="HTH_50"/>
    <property type="match status" value="1"/>
</dbReference>
<evidence type="ECO:0000256" key="1">
    <source>
        <dbReference type="ARBA" id="ARBA00004496"/>
    </source>
</evidence>
<dbReference type="GO" id="GO:0005524">
    <property type="term" value="F:ATP binding"/>
    <property type="evidence" value="ECO:0007669"/>
    <property type="project" value="UniProtKB-KW"/>
</dbReference>
<protein>
    <recommendedName>
        <fullName evidence="10">HTH-type transcriptional regulatory protein TyrR</fullName>
    </recommendedName>
</protein>
<evidence type="ECO:0000256" key="10">
    <source>
        <dbReference type="ARBA" id="ARBA00029500"/>
    </source>
</evidence>
<dbReference type="FunFam" id="3.40.50.300:FF:000006">
    <property type="entry name" value="DNA-binding transcriptional regulator NtrC"/>
    <property type="match status" value="1"/>
</dbReference>
<feature type="domain" description="Sigma-54 factor interaction" evidence="11">
    <location>
        <begin position="25"/>
        <end position="249"/>
    </location>
</feature>
<keyword evidence="2" id="KW-0963">Cytoplasm</keyword>
<keyword evidence="8" id="KW-0238">DNA-binding</keyword>
<evidence type="ECO:0000313" key="13">
    <source>
        <dbReference type="Proteomes" id="UP000294702"/>
    </source>
</evidence>
<dbReference type="GO" id="GO:0005737">
    <property type="term" value="C:cytoplasm"/>
    <property type="evidence" value="ECO:0007669"/>
    <property type="project" value="UniProtKB-SubCell"/>
</dbReference>
<keyword evidence="7" id="KW-0805">Transcription regulation</keyword>
<dbReference type="Gene3D" id="1.10.10.60">
    <property type="entry name" value="Homeodomain-like"/>
    <property type="match status" value="1"/>
</dbReference>
<dbReference type="CDD" id="cd00009">
    <property type="entry name" value="AAA"/>
    <property type="match status" value="1"/>
</dbReference>
<keyword evidence="5" id="KW-0058">Aromatic hydrocarbons catabolism</keyword>
<keyword evidence="9" id="KW-0804">Transcription</keyword>
<gene>
    <name evidence="12" type="ORF">EV694_2023</name>
</gene>
<dbReference type="PANTHER" id="PTHR32071">
    <property type="entry name" value="TRANSCRIPTIONAL REGULATORY PROTEIN"/>
    <property type="match status" value="1"/>
</dbReference>
<evidence type="ECO:0000259" key="11">
    <source>
        <dbReference type="PROSITE" id="PS50045"/>
    </source>
</evidence>
<evidence type="ECO:0000256" key="7">
    <source>
        <dbReference type="ARBA" id="ARBA00023015"/>
    </source>
</evidence>
<dbReference type="NCBIfam" id="TIGR04381">
    <property type="entry name" value="HTH_TypR"/>
    <property type="match status" value="1"/>
</dbReference>
<evidence type="ECO:0000256" key="4">
    <source>
        <dbReference type="ARBA" id="ARBA00022741"/>
    </source>
</evidence>
<keyword evidence="13" id="KW-1185">Reference proteome</keyword>
<name>A0A4R1FN65_9PAST</name>
<keyword evidence="4" id="KW-0547">Nucleotide-binding</keyword>
<evidence type="ECO:0000256" key="9">
    <source>
        <dbReference type="ARBA" id="ARBA00023163"/>
    </source>
</evidence>
<proteinExistence type="predicted"/>
<keyword evidence="3" id="KW-0678">Repressor</keyword>
<dbReference type="InterPro" id="IPR003593">
    <property type="entry name" value="AAA+_ATPase"/>
</dbReference>
<dbReference type="Gene3D" id="3.40.50.300">
    <property type="entry name" value="P-loop containing nucleotide triphosphate hydrolases"/>
    <property type="match status" value="1"/>
</dbReference>
<dbReference type="Proteomes" id="UP000294702">
    <property type="component" value="Unassembled WGS sequence"/>
</dbReference>
<dbReference type="Pfam" id="PF00158">
    <property type="entry name" value="Sigma54_activat"/>
    <property type="match status" value="1"/>
</dbReference>
<evidence type="ECO:0000256" key="3">
    <source>
        <dbReference type="ARBA" id="ARBA00022491"/>
    </source>
</evidence>
<evidence type="ECO:0000313" key="12">
    <source>
        <dbReference type="EMBL" id="TCJ94789.1"/>
    </source>
</evidence>
<keyword evidence="6" id="KW-0067">ATP-binding</keyword>
<evidence type="ECO:0000256" key="8">
    <source>
        <dbReference type="ARBA" id="ARBA00023125"/>
    </source>
</evidence>
<organism evidence="12 13">
    <name type="scientific">Volucribacter psittacicida</name>
    <dbReference type="NCBI Taxonomy" id="203482"/>
    <lineage>
        <taxon>Bacteria</taxon>
        <taxon>Pseudomonadati</taxon>
        <taxon>Pseudomonadota</taxon>
        <taxon>Gammaproteobacteria</taxon>
        <taxon>Pasteurellales</taxon>
        <taxon>Pasteurellaceae</taxon>
        <taxon>Volucribacter</taxon>
    </lineage>
</organism>
<dbReference type="InterPro" id="IPR058031">
    <property type="entry name" value="AAA_lid_NorR"/>
</dbReference>
<reference evidence="12 13" key="1">
    <citation type="submission" date="2019-03" db="EMBL/GenBank/DDBJ databases">
        <title>Genomic Encyclopedia of Type Strains, Phase IV (KMG-IV): sequencing the most valuable type-strain genomes for metagenomic binning, comparative biology and taxonomic classification.</title>
        <authorList>
            <person name="Goeker M."/>
        </authorList>
    </citation>
    <scope>NUCLEOTIDE SEQUENCE [LARGE SCALE GENOMIC DNA]</scope>
    <source>
        <strain evidence="12 13">DSM 15534</strain>
    </source>
</reference>
<dbReference type="SUPFAM" id="SSF46689">
    <property type="entry name" value="Homeodomain-like"/>
    <property type="match status" value="1"/>
</dbReference>
<dbReference type="PANTHER" id="PTHR32071:SF3">
    <property type="entry name" value="HTH-TYPE TRANSCRIPTIONAL REGULATORY PROTEIN TYRR"/>
    <property type="match status" value="1"/>
</dbReference>
<evidence type="ECO:0000256" key="6">
    <source>
        <dbReference type="ARBA" id="ARBA00022840"/>
    </source>
</evidence>
<dbReference type="GO" id="GO:0003677">
    <property type="term" value="F:DNA binding"/>
    <property type="evidence" value="ECO:0007669"/>
    <property type="project" value="UniProtKB-KW"/>
</dbReference>
<evidence type="ECO:0000256" key="2">
    <source>
        <dbReference type="ARBA" id="ARBA00022490"/>
    </source>
</evidence>
<dbReference type="SUPFAM" id="SSF52540">
    <property type="entry name" value="P-loop containing nucleoside triphosphate hydrolases"/>
    <property type="match status" value="1"/>
</dbReference>
<dbReference type="PROSITE" id="PS00675">
    <property type="entry name" value="SIGMA54_INTERACT_1"/>
    <property type="match status" value="1"/>
</dbReference>
<sequence length="329" mass="37475">MLESMTKIIGDEMKQDKRQHNFSEIIANSPKMIALINKAKKFALLDAPLLIQGETGTGKELLAKICHHISPRATQKFIAVNCAGLPQKEAESEMFGSALADKQSTGFFEYAHNGTVLLDNVAELPLELQAKLLRFLNDGSFRRVGEEQEHHADVRVICTSQIPLQYYVEQGKMRSDLFHRLNVLALTIPPLRERKEDVPALLDLFIQQICQQLEIEPPRYDQAFLQYLINYPWAGNVRELYNALYRACTLAENQQLSIAGLSLLENDIQSMDIEQFGEETLEQIMGNFEAAILRKFYEKYPSTRKLANRLGISHTAVANKLRQYHITKP</sequence>
<dbReference type="InterPro" id="IPR027417">
    <property type="entry name" value="P-loop_NTPase"/>
</dbReference>
<dbReference type="GO" id="GO:0006355">
    <property type="term" value="P:regulation of DNA-templated transcription"/>
    <property type="evidence" value="ECO:0007669"/>
    <property type="project" value="InterPro"/>
</dbReference>
<comment type="subcellular location">
    <subcellularLocation>
        <location evidence="1">Cytoplasm</location>
    </subcellularLocation>
</comment>
<comment type="caution">
    <text evidence="12">The sequence shown here is derived from an EMBL/GenBank/DDBJ whole genome shotgun (WGS) entry which is preliminary data.</text>
</comment>
<dbReference type="InterPro" id="IPR009057">
    <property type="entry name" value="Homeodomain-like_sf"/>
</dbReference>
<dbReference type="InterPro" id="IPR030828">
    <property type="entry name" value="HTH_TyrR"/>
</dbReference>
<evidence type="ECO:0000256" key="5">
    <source>
        <dbReference type="ARBA" id="ARBA00022797"/>
    </source>
</evidence>
<dbReference type="EMBL" id="SMFT01000006">
    <property type="protein sequence ID" value="TCJ94789.1"/>
    <property type="molecule type" value="Genomic_DNA"/>
</dbReference>
<dbReference type="Pfam" id="PF25601">
    <property type="entry name" value="AAA_lid_14"/>
    <property type="match status" value="1"/>
</dbReference>
<dbReference type="PROSITE" id="PS50045">
    <property type="entry name" value="SIGMA54_INTERACT_4"/>
    <property type="match status" value="1"/>
</dbReference>
<dbReference type="InterPro" id="IPR025662">
    <property type="entry name" value="Sigma_54_int_dom_ATP-bd_1"/>
</dbReference>
<dbReference type="InterPro" id="IPR002078">
    <property type="entry name" value="Sigma_54_int"/>
</dbReference>
<dbReference type="AlphaFoldDB" id="A0A4R1FN65"/>